<sequence>MPNPPSSSAATHPPTVPGQAAASGVQSGQTTAENGRQVDENERPILPWAFIDCDTEDLVVLIAHMLNKLMEHNDQVVLTSSSLTRFHSRAPPAITVIDYLRRIVKYTNLERLPLISLLAYIDITCTSLPTFTLSSLTVHRFLIAGVTAGSKALCDVFCTNAHYAKVGGIKVNELNALERELVKVTDWNLCVHAELIQQYYTSLIRSHGEYAQSVQPAASPFTAFPLPDPEEGIFADLEVELKMHAGKGNQATQGAGKEQLMDDGLADSAEDDEMDGSHPSRLVSTSVPASGMDVDGDPTVTISNGTGESGTSTSSPRIQQQHSDKQIIPSSPYSSDTASSSLVEASSGSVFASGMDVVSTSHNSQHRESLRDRLRPPSASNDGISSNSSRSNSAYSSPQTQATGSGSTPSASLKGTYAGNTSNRTTGARRLSKSAVPFPMTMTSTPASPRVDKTSAGAEDMVVGDGGTSDIANDMPRPAGSKSQSEGQGEMMQGLVTTARPSPAHRKISIVHEQAMAEVLQREHAPQQRGLKTDDMPVRDAQSRGKERERGRRASSPAISSTQTHMRGIRETGNPESETSDTSATSIPAIPSSGLPYPVDSPLPHHQHQSMTVSQPQRFKRFMGNLFRSKSVSSDLGRDSGMVSPTTAPESPQARLPTFPLSTVTSNNSITSNHTISPRRARSMLPPGVPFNAADPRADRTPTAILSTSPRDMTTHALTQHPGSVTPRIRTRCERSTSPATRTLHHDSTMDPEMDTGSAISSRSRFPHSPKRSRTSGDTRDGSSSISSDAASATSRSSTLDQTDHVVASTGKAISNGGNVSAIDWKCTSASSARFDGVVDGLGVG</sequence>
<accession>A0ACC2VCS0</accession>
<reference evidence="1" key="1">
    <citation type="submission" date="2023-04" db="EMBL/GenBank/DDBJ databases">
        <title>Draft Genome sequencing of Naganishia species isolated from polar environments using Oxford Nanopore Technology.</title>
        <authorList>
            <person name="Leo P."/>
            <person name="Venkateswaran K."/>
        </authorList>
    </citation>
    <scope>NUCLEOTIDE SEQUENCE</scope>
    <source>
        <strain evidence="1">MNA-CCFEE 5423</strain>
    </source>
</reference>
<proteinExistence type="predicted"/>
<keyword evidence="2" id="KW-1185">Reference proteome</keyword>
<gene>
    <name evidence="1" type="ORF">QFC21_004990</name>
</gene>
<protein>
    <submittedName>
        <fullName evidence="1">Uncharacterized protein</fullName>
    </submittedName>
</protein>
<evidence type="ECO:0000313" key="2">
    <source>
        <dbReference type="Proteomes" id="UP001227268"/>
    </source>
</evidence>
<organism evidence="1 2">
    <name type="scientific">Naganishia friedmannii</name>
    <dbReference type="NCBI Taxonomy" id="89922"/>
    <lineage>
        <taxon>Eukaryota</taxon>
        <taxon>Fungi</taxon>
        <taxon>Dikarya</taxon>
        <taxon>Basidiomycota</taxon>
        <taxon>Agaricomycotina</taxon>
        <taxon>Tremellomycetes</taxon>
        <taxon>Filobasidiales</taxon>
        <taxon>Filobasidiaceae</taxon>
        <taxon>Naganishia</taxon>
    </lineage>
</organism>
<comment type="caution">
    <text evidence="1">The sequence shown here is derived from an EMBL/GenBank/DDBJ whole genome shotgun (WGS) entry which is preliminary data.</text>
</comment>
<evidence type="ECO:0000313" key="1">
    <source>
        <dbReference type="EMBL" id="KAJ9096720.1"/>
    </source>
</evidence>
<dbReference type="Proteomes" id="UP001227268">
    <property type="component" value="Unassembled WGS sequence"/>
</dbReference>
<dbReference type="EMBL" id="JASBWT010000018">
    <property type="protein sequence ID" value="KAJ9096720.1"/>
    <property type="molecule type" value="Genomic_DNA"/>
</dbReference>
<name>A0ACC2VCS0_9TREE</name>